<dbReference type="AlphaFoldDB" id="A0A4C1YNF8"/>
<keyword evidence="2" id="KW-1185">Reference proteome</keyword>
<protein>
    <submittedName>
        <fullName evidence="1">Uncharacterized protein</fullName>
    </submittedName>
</protein>
<proteinExistence type="predicted"/>
<evidence type="ECO:0000313" key="1">
    <source>
        <dbReference type="EMBL" id="GBP77678.1"/>
    </source>
</evidence>
<dbReference type="EMBL" id="BGZK01001342">
    <property type="protein sequence ID" value="GBP77678.1"/>
    <property type="molecule type" value="Genomic_DNA"/>
</dbReference>
<dbReference type="Proteomes" id="UP000299102">
    <property type="component" value="Unassembled WGS sequence"/>
</dbReference>
<reference evidence="1 2" key="1">
    <citation type="journal article" date="2019" name="Commun. Biol.">
        <title>The bagworm genome reveals a unique fibroin gene that provides high tensile strength.</title>
        <authorList>
            <person name="Kono N."/>
            <person name="Nakamura H."/>
            <person name="Ohtoshi R."/>
            <person name="Tomita M."/>
            <person name="Numata K."/>
            <person name="Arakawa K."/>
        </authorList>
    </citation>
    <scope>NUCLEOTIDE SEQUENCE [LARGE SCALE GENOMIC DNA]</scope>
</reference>
<gene>
    <name evidence="1" type="ORF">EVAR_60390_1</name>
</gene>
<evidence type="ECO:0000313" key="2">
    <source>
        <dbReference type="Proteomes" id="UP000299102"/>
    </source>
</evidence>
<accession>A0A4C1YNF8</accession>
<comment type="caution">
    <text evidence="1">The sequence shown here is derived from an EMBL/GenBank/DDBJ whole genome shotgun (WGS) entry which is preliminary data.</text>
</comment>
<sequence>MTVNVVFPISQSRNLLIIYGSWLKIEKLLKFGKSLNSHTTYTDQNRERDLDRYLECDRDRIENGNGVEDEGIYSISGQTESLAAASGLQDRSLFLSSPCSVHCWTMYGMSAMSACLVGLVLTRLVPGTSRLLKFLEHYLTHLERFVSKCFSSYRPTVSINIYLK</sequence>
<organism evidence="1 2">
    <name type="scientific">Eumeta variegata</name>
    <name type="common">Bagworm moth</name>
    <name type="synonym">Eumeta japonica</name>
    <dbReference type="NCBI Taxonomy" id="151549"/>
    <lineage>
        <taxon>Eukaryota</taxon>
        <taxon>Metazoa</taxon>
        <taxon>Ecdysozoa</taxon>
        <taxon>Arthropoda</taxon>
        <taxon>Hexapoda</taxon>
        <taxon>Insecta</taxon>
        <taxon>Pterygota</taxon>
        <taxon>Neoptera</taxon>
        <taxon>Endopterygota</taxon>
        <taxon>Lepidoptera</taxon>
        <taxon>Glossata</taxon>
        <taxon>Ditrysia</taxon>
        <taxon>Tineoidea</taxon>
        <taxon>Psychidae</taxon>
        <taxon>Oiketicinae</taxon>
        <taxon>Eumeta</taxon>
    </lineage>
</organism>
<name>A0A4C1YNF8_EUMVA</name>